<reference evidence="1 2" key="1">
    <citation type="submission" date="2022-12" db="EMBL/GenBank/DDBJ databases">
        <title>Complete genome sequencing of Dickeya lacustris type strain LMG30899.</title>
        <authorList>
            <person name="Dobhal S."/>
            <person name="Arizala D."/>
            <person name="Arif M."/>
        </authorList>
    </citation>
    <scope>NUCLEOTIDE SEQUENCE [LARGE SCALE GENOMIC DNA]</scope>
    <source>
        <strain evidence="1 2">LMG30899</strain>
    </source>
</reference>
<evidence type="ECO:0000313" key="2">
    <source>
        <dbReference type="Proteomes" id="UP001219630"/>
    </source>
</evidence>
<accession>A0ABY8G7L8</accession>
<keyword evidence="2" id="KW-1185">Reference proteome</keyword>
<evidence type="ECO:0000313" key="1">
    <source>
        <dbReference type="EMBL" id="WFN55947.1"/>
    </source>
</evidence>
<dbReference type="Proteomes" id="UP001219630">
    <property type="component" value="Chromosome"/>
</dbReference>
<protein>
    <submittedName>
        <fullName evidence="1">Uncharacterized protein</fullName>
    </submittedName>
</protein>
<dbReference type="RefSeq" id="WP_164512983.1">
    <property type="nucleotide sequence ID" value="NZ_CP114280.1"/>
</dbReference>
<name>A0ABY8G7L8_9GAMM</name>
<proteinExistence type="predicted"/>
<dbReference type="EMBL" id="CP114280">
    <property type="protein sequence ID" value="WFN55947.1"/>
    <property type="molecule type" value="Genomic_DNA"/>
</dbReference>
<sequence>MGVPDDNQAAVLTRLPCVENDANDDEKFCRNVDSDALLLSPPSALTIELNALCNSLNWLLETALLELESEESALISVDKSFFIGLSDSDDEFEDSPTLCNVSISVCRNVATASLALAEVVSEVLLVESVDDVVALVCVVLLPNVIPIADKALVSAANSPPSSLFPGLR</sequence>
<gene>
    <name evidence="1" type="ORF">O1Q98_01035</name>
</gene>
<organism evidence="1 2">
    <name type="scientific">Dickeya lacustris</name>
    <dbReference type="NCBI Taxonomy" id="2259638"/>
    <lineage>
        <taxon>Bacteria</taxon>
        <taxon>Pseudomonadati</taxon>
        <taxon>Pseudomonadota</taxon>
        <taxon>Gammaproteobacteria</taxon>
        <taxon>Enterobacterales</taxon>
        <taxon>Pectobacteriaceae</taxon>
        <taxon>Dickeya</taxon>
    </lineage>
</organism>